<proteinExistence type="predicted"/>
<sequence length="106" mass="11562">MLSATLYLIRSKADGQYLVARPRAANPDAPPDPGFLLLFKEHADALSYLNTHASGLMDRFGVESIPGSQLKTLMGRWGFTGIGMVQDPLVPEVEFARPDHSLGFGF</sequence>
<reference evidence="1" key="2">
    <citation type="journal article" date="2022" name="Microbiol. Resour. Announc.">
        <title>Metagenome Sequencing to Explore Phylogenomics of Terrestrial Cyanobacteria.</title>
        <authorList>
            <person name="Ward R.D."/>
            <person name="Stajich J.E."/>
            <person name="Johansen J.R."/>
            <person name="Huntemann M."/>
            <person name="Clum A."/>
            <person name="Foster B."/>
            <person name="Foster B."/>
            <person name="Roux S."/>
            <person name="Palaniappan K."/>
            <person name="Varghese N."/>
            <person name="Mukherjee S."/>
            <person name="Reddy T.B.K."/>
            <person name="Daum C."/>
            <person name="Copeland A."/>
            <person name="Chen I.A."/>
            <person name="Ivanova N.N."/>
            <person name="Kyrpides N.C."/>
            <person name="Shapiro N."/>
            <person name="Eloe-Fadrosh E.A."/>
            <person name="Pietrasiak N."/>
        </authorList>
    </citation>
    <scope>NUCLEOTIDE SEQUENCE</scope>
    <source>
        <strain evidence="1">GSE-TBD4-15B</strain>
    </source>
</reference>
<dbReference type="AlphaFoldDB" id="A0A951P720"/>
<accession>A0A951P720</accession>
<organism evidence="1 2">
    <name type="scientific">Pegethrix bostrychoides GSE-TBD4-15B</name>
    <dbReference type="NCBI Taxonomy" id="2839662"/>
    <lineage>
        <taxon>Bacteria</taxon>
        <taxon>Bacillati</taxon>
        <taxon>Cyanobacteriota</taxon>
        <taxon>Cyanophyceae</taxon>
        <taxon>Oculatellales</taxon>
        <taxon>Oculatellaceae</taxon>
        <taxon>Pegethrix</taxon>
    </lineage>
</organism>
<reference evidence="1" key="1">
    <citation type="submission" date="2021-05" db="EMBL/GenBank/DDBJ databases">
        <authorList>
            <person name="Pietrasiak N."/>
            <person name="Ward R."/>
            <person name="Stajich J.E."/>
            <person name="Kurbessoian T."/>
        </authorList>
    </citation>
    <scope>NUCLEOTIDE SEQUENCE</scope>
    <source>
        <strain evidence="1">GSE-TBD4-15B</strain>
    </source>
</reference>
<dbReference type="EMBL" id="JAHHHV010000003">
    <property type="protein sequence ID" value="MBW4463954.1"/>
    <property type="molecule type" value="Genomic_DNA"/>
</dbReference>
<name>A0A951P720_9CYAN</name>
<evidence type="ECO:0000313" key="1">
    <source>
        <dbReference type="EMBL" id="MBW4463954.1"/>
    </source>
</evidence>
<protein>
    <submittedName>
        <fullName evidence="1">Uncharacterized protein</fullName>
    </submittedName>
</protein>
<comment type="caution">
    <text evidence="1">The sequence shown here is derived from an EMBL/GenBank/DDBJ whole genome shotgun (WGS) entry which is preliminary data.</text>
</comment>
<evidence type="ECO:0000313" key="2">
    <source>
        <dbReference type="Proteomes" id="UP000707356"/>
    </source>
</evidence>
<dbReference type="Proteomes" id="UP000707356">
    <property type="component" value="Unassembled WGS sequence"/>
</dbReference>
<gene>
    <name evidence="1" type="ORF">KME07_00730</name>
</gene>